<feature type="transmembrane region" description="Helical" evidence="7">
    <location>
        <begin position="283"/>
        <end position="306"/>
    </location>
</feature>
<reference evidence="10 12" key="2">
    <citation type="submission" date="2020-08" db="EMBL/GenBank/DDBJ databases">
        <title>Sequencing the genomes of 1000 actinobacteria strains.</title>
        <authorList>
            <person name="Klenk H.-P."/>
        </authorList>
    </citation>
    <scope>NUCLEOTIDE SEQUENCE [LARGE SCALE GENOMIC DNA]</scope>
    <source>
        <strain evidence="10 12">DSM 9581</strain>
    </source>
</reference>
<evidence type="ECO:0000256" key="5">
    <source>
        <dbReference type="ARBA" id="ARBA00023136"/>
    </source>
</evidence>
<dbReference type="InterPro" id="IPR036259">
    <property type="entry name" value="MFS_trans_sf"/>
</dbReference>
<feature type="region of interest" description="Disordered" evidence="6">
    <location>
        <begin position="1"/>
        <end position="21"/>
    </location>
</feature>
<proteinExistence type="predicted"/>
<evidence type="ECO:0000313" key="10">
    <source>
        <dbReference type="EMBL" id="MBB5474217.1"/>
    </source>
</evidence>
<dbReference type="EMBL" id="BJVQ01000050">
    <property type="protein sequence ID" value="GEL47842.1"/>
    <property type="molecule type" value="Genomic_DNA"/>
</dbReference>
<feature type="transmembrane region" description="Helical" evidence="7">
    <location>
        <begin position="372"/>
        <end position="388"/>
    </location>
</feature>
<feature type="transmembrane region" description="Helical" evidence="7">
    <location>
        <begin position="346"/>
        <end position="366"/>
    </location>
</feature>
<dbReference type="InterPro" id="IPR024671">
    <property type="entry name" value="Atg22-like"/>
</dbReference>
<evidence type="ECO:0000256" key="1">
    <source>
        <dbReference type="ARBA" id="ARBA00004651"/>
    </source>
</evidence>
<evidence type="ECO:0000256" key="3">
    <source>
        <dbReference type="ARBA" id="ARBA00022692"/>
    </source>
</evidence>
<reference evidence="9 11" key="1">
    <citation type="submission" date="2019-07" db="EMBL/GenBank/DDBJ databases">
        <title>Whole genome shotgun sequence of Cellulomonas hominis NBRC 16055.</title>
        <authorList>
            <person name="Hosoyama A."/>
            <person name="Uohara A."/>
            <person name="Ohji S."/>
            <person name="Ichikawa N."/>
        </authorList>
    </citation>
    <scope>NUCLEOTIDE SEQUENCE [LARGE SCALE GENOMIC DNA]</scope>
    <source>
        <strain evidence="9 11">NBRC 16055</strain>
    </source>
</reference>
<feature type="transmembrane region" description="Helical" evidence="7">
    <location>
        <begin position="186"/>
        <end position="207"/>
    </location>
</feature>
<feature type="transmembrane region" description="Helical" evidence="7">
    <location>
        <begin position="318"/>
        <end position="339"/>
    </location>
</feature>
<keyword evidence="3 7" id="KW-0812">Transmembrane</keyword>
<feature type="transmembrane region" description="Helical" evidence="7">
    <location>
        <begin position="227"/>
        <end position="246"/>
    </location>
</feature>
<evidence type="ECO:0000256" key="4">
    <source>
        <dbReference type="ARBA" id="ARBA00022989"/>
    </source>
</evidence>
<evidence type="ECO:0000256" key="7">
    <source>
        <dbReference type="SAM" id="Phobius"/>
    </source>
</evidence>
<keyword evidence="5 7" id="KW-0472">Membrane</keyword>
<dbReference type="SUPFAM" id="SSF103473">
    <property type="entry name" value="MFS general substrate transporter"/>
    <property type="match status" value="1"/>
</dbReference>
<protein>
    <submittedName>
        <fullName evidence="9 10">MFS transporter</fullName>
    </submittedName>
</protein>
<dbReference type="EMBL" id="JACHDN010000001">
    <property type="protein sequence ID" value="MBB5474217.1"/>
    <property type="molecule type" value="Genomic_DNA"/>
</dbReference>
<dbReference type="Pfam" id="PF11700">
    <property type="entry name" value="ATG22"/>
    <property type="match status" value="1"/>
</dbReference>
<feature type="domain" description="Major facilitator superfamily (MFS) profile" evidence="8">
    <location>
        <begin position="47"/>
        <end position="461"/>
    </location>
</feature>
<evidence type="ECO:0000313" key="9">
    <source>
        <dbReference type="EMBL" id="GEL47842.1"/>
    </source>
</evidence>
<dbReference type="RefSeq" id="WP_246803117.1">
    <property type="nucleotide sequence ID" value="NZ_BJVQ01000050.1"/>
</dbReference>
<dbReference type="Gene3D" id="1.20.1250.20">
    <property type="entry name" value="MFS general substrate transporter like domains"/>
    <property type="match status" value="1"/>
</dbReference>
<feature type="transmembrane region" description="Helical" evidence="7">
    <location>
        <begin position="439"/>
        <end position="460"/>
    </location>
</feature>
<dbReference type="PANTHER" id="PTHR23519:SF1">
    <property type="entry name" value="AUTOPHAGY-RELATED PROTEIN 22"/>
    <property type="match status" value="1"/>
</dbReference>
<evidence type="ECO:0000256" key="6">
    <source>
        <dbReference type="SAM" id="MobiDB-lite"/>
    </source>
</evidence>
<name>A0A511FF84_9CELL</name>
<evidence type="ECO:0000256" key="2">
    <source>
        <dbReference type="ARBA" id="ARBA00022448"/>
    </source>
</evidence>
<accession>A0A511FF84</accession>
<feature type="transmembrane region" description="Helical" evidence="7">
    <location>
        <begin position="409"/>
        <end position="433"/>
    </location>
</feature>
<evidence type="ECO:0000313" key="11">
    <source>
        <dbReference type="Proteomes" id="UP000321723"/>
    </source>
</evidence>
<dbReference type="PROSITE" id="PS50850">
    <property type="entry name" value="MFS"/>
    <property type="match status" value="1"/>
</dbReference>
<dbReference type="GO" id="GO:0022857">
    <property type="term" value="F:transmembrane transporter activity"/>
    <property type="evidence" value="ECO:0007669"/>
    <property type="project" value="InterPro"/>
</dbReference>
<organism evidence="9 11">
    <name type="scientific">Cellulomonas hominis</name>
    <dbReference type="NCBI Taxonomy" id="156981"/>
    <lineage>
        <taxon>Bacteria</taxon>
        <taxon>Bacillati</taxon>
        <taxon>Actinomycetota</taxon>
        <taxon>Actinomycetes</taxon>
        <taxon>Micrococcales</taxon>
        <taxon>Cellulomonadaceae</taxon>
        <taxon>Cellulomonas</taxon>
    </lineage>
</organism>
<dbReference type="InterPro" id="IPR050495">
    <property type="entry name" value="ATG22/LtaA_families"/>
</dbReference>
<comment type="subcellular location">
    <subcellularLocation>
        <location evidence="1">Cell membrane</location>
        <topology evidence="1">Multi-pass membrane protein</topology>
    </subcellularLocation>
</comment>
<evidence type="ECO:0000259" key="8">
    <source>
        <dbReference type="PROSITE" id="PS50850"/>
    </source>
</evidence>
<keyword evidence="2" id="KW-0813">Transport</keyword>
<dbReference type="AlphaFoldDB" id="A0A511FF84"/>
<sequence>MHADAVPPPVPAAAPTPAAPVPATPAARGRIAAWALWDWGSAAFNAVITTFVFTRWLTSEDFVAPDVVAAGGAALDAELARHSAWLGWGLTAAGVLIALLAPLTGTRADGSGRRRRGLAVQTAITVALCATMALVRPDPDALTANVLLGIALLAVGNLTFELASVHYNALLPHVATPATLGRVSGLGWGAGYLGGIVLLLVLFVGFIDPEVGWFGVTSADGANIRVAVLVSALWFGVFAVPVLLAVPDEPADALAARRESVVQAYRRIVADVRDLWRTSRSTVLFLLASAVYRDGLAGVFTFGAVIASGTFGFSASEVVVFAIAANVVAGVSTLLAGLLDDRVGPRALIVGSLVGLVVAGVATFVLAGAGTSAFWVCGLLLCVFVGPAQSASRSLLTRVTPAGRESQMFGLYATTGRAASFLAPLAFATFVSVSGSQRWGILGLVLVLALGLAALLPLRLPAAATGGARSPR</sequence>
<feature type="transmembrane region" description="Helical" evidence="7">
    <location>
        <begin position="141"/>
        <end position="165"/>
    </location>
</feature>
<dbReference type="PANTHER" id="PTHR23519">
    <property type="entry name" value="AUTOPHAGY-RELATED PROTEIN 22"/>
    <property type="match status" value="1"/>
</dbReference>
<comment type="caution">
    <text evidence="9">The sequence shown here is derived from an EMBL/GenBank/DDBJ whole genome shotgun (WGS) entry which is preliminary data.</text>
</comment>
<evidence type="ECO:0000313" key="12">
    <source>
        <dbReference type="Proteomes" id="UP000564629"/>
    </source>
</evidence>
<dbReference type="InterPro" id="IPR020846">
    <property type="entry name" value="MFS_dom"/>
</dbReference>
<keyword evidence="11" id="KW-1185">Reference proteome</keyword>
<keyword evidence="4 7" id="KW-1133">Transmembrane helix</keyword>
<dbReference type="GO" id="GO:0005886">
    <property type="term" value="C:plasma membrane"/>
    <property type="evidence" value="ECO:0007669"/>
    <property type="project" value="UniProtKB-SubCell"/>
</dbReference>
<dbReference type="Proteomes" id="UP000564629">
    <property type="component" value="Unassembled WGS sequence"/>
</dbReference>
<dbReference type="Proteomes" id="UP000321723">
    <property type="component" value="Unassembled WGS sequence"/>
</dbReference>
<gene>
    <name evidence="9" type="ORF">CHO01_29580</name>
    <name evidence="10" type="ORF">HNR08_002953</name>
</gene>
<feature type="transmembrane region" description="Helical" evidence="7">
    <location>
        <begin position="85"/>
        <end position="105"/>
    </location>
</feature>
<feature type="transmembrane region" description="Helical" evidence="7">
    <location>
        <begin position="117"/>
        <end position="135"/>
    </location>
</feature>